<accession>A0AAE9SKD3</accession>
<feature type="compositionally biased region" description="Polar residues" evidence="2">
    <location>
        <begin position="203"/>
        <end position="212"/>
    </location>
</feature>
<dbReference type="Gene3D" id="2.40.50.230">
    <property type="entry name" value="Gp5 N-terminal domain"/>
    <property type="match status" value="1"/>
</dbReference>
<evidence type="ECO:0000313" key="5">
    <source>
        <dbReference type="Proteomes" id="UP001058687"/>
    </source>
</evidence>
<dbReference type="RefSeq" id="WP_255935360.1">
    <property type="nucleotide sequence ID" value="NZ_CP050467.1"/>
</dbReference>
<reference evidence="4" key="1">
    <citation type="submission" date="2020-03" db="EMBL/GenBank/DDBJ databases">
        <title>Five strains of Vibrio campbellii isolated from Mariana Trench.</title>
        <authorList>
            <person name="Liang J."/>
            <person name="Zhang X.-H."/>
        </authorList>
    </citation>
    <scope>NUCLEOTIDE SEQUENCE</scope>
    <source>
        <strain evidence="4">LJC014</strain>
    </source>
</reference>
<name>A0AAE9SKD3_9VIBR</name>
<feature type="compositionally biased region" description="Basic and acidic residues" evidence="2">
    <location>
        <begin position="185"/>
        <end position="200"/>
    </location>
</feature>
<dbReference type="InterPro" id="IPR006531">
    <property type="entry name" value="Gp5/Vgr_OB"/>
</dbReference>
<dbReference type="Proteomes" id="UP001058687">
    <property type="component" value="Chromosome 1"/>
</dbReference>
<dbReference type="Gene3D" id="6.20.150.10">
    <property type="match status" value="1"/>
</dbReference>
<sequence>MRDLIQQIVLAELEEYSQQFSQQEKEITELKRRLNNMIKVGKVSAWSDDHKRIKVKFGGNETPWIKWFSACAGDVAEYRLPSIGEQAVLLNVGGGDNSTTSIALIGVPSDQFPLPTDNPDETLRVYPDKTSVKYNHVSHKLTIDIKSGEAEVIAPMRIKLDTPLLYVTGSIKADGDVTDHTRSMKADRVIYNGHKHESPETKAPTSKPNKEQ</sequence>
<dbReference type="Pfam" id="PF04717">
    <property type="entry name" value="Phage_base_V"/>
    <property type="match status" value="1"/>
</dbReference>
<evidence type="ECO:0000259" key="3">
    <source>
        <dbReference type="Pfam" id="PF04717"/>
    </source>
</evidence>
<organism evidence="4 5">
    <name type="scientific">Vibrio campbellii</name>
    <dbReference type="NCBI Taxonomy" id="680"/>
    <lineage>
        <taxon>Bacteria</taxon>
        <taxon>Pseudomonadati</taxon>
        <taxon>Pseudomonadota</taxon>
        <taxon>Gammaproteobacteria</taxon>
        <taxon>Vibrionales</taxon>
        <taxon>Vibrionaceae</taxon>
        <taxon>Vibrio</taxon>
    </lineage>
</organism>
<dbReference type="AlphaFoldDB" id="A0AAE9SKD3"/>
<dbReference type="EMBL" id="CP050467">
    <property type="protein sequence ID" value="UTZ27744.1"/>
    <property type="molecule type" value="Genomic_DNA"/>
</dbReference>
<evidence type="ECO:0000313" key="4">
    <source>
        <dbReference type="EMBL" id="UTZ27744.1"/>
    </source>
</evidence>
<feature type="region of interest" description="Disordered" evidence="2">
    <location>
        <begin position="185"/>
        <end position="212"/>
    </location>
</feature>
<keyword evidence="1" id="KW-0175">Coiled coil</keyword>
<evidence type="ECO:0000256" key="2">
    <source>
        <dbReference type="SAM" id="MobiDB-lite"/>
    </source>
</evidence>
<dbReference type="NCBIfam" id="TIGR01644">
    <property type="entry name" value="phage_P2_V"/>
    <property type="match status" value="1"/>
</dbReference>
<feature type="domain" description="Gp5/Type VI secretion system Vgr protein OB-fold" evidence="3">
    <location>
        <begin position="40"/>
        <end position="95"/>
    </location>
</feature>
<dbReference type="InterPro" id="IPR037026">
    <property type="entry name" value="Vgr_OB-fold_dom_sf"/>
</dbReference>
<proteinExistence type="predicted"/>
<dbReference type="InterPro" id="IPR013046">
    <property type="entry name" value="GpV/Gp45"/>
</dbReference>
<evidence type="ECO:0000256" key="1">
    <source>
        <dbReference type="SAM" id="Coils"/>
    </source>
</evidence>
<protein>
    <submittedName>
        <fullName evidence="4">Phage baseplate assembly protein V</fullName>
    </submittedName>
</protein>
<gene>
    <name evidence="4" type="ORF">HB761_13890</name>
</gene>
<feature type="coiled-coil region" evidence="1">
    <location>
        <begin position="13"/>
        <end position="40"/>
    </location>
</feature>